<reference evidence="1 2" key="1">
    <citation type="submission" date="2015-06" db="EMBL/GenBank/DDBJ databases">
        <title>Draft genome sequence of an Antarctic Pseudomonas sp. strain KG01 with full potential for biotechnological applications.</title>
        <authorList>
            <person name="Pavlov M.S."/>
            <person name="Lira F."/>
            <person name="Martinez J.L."/>
            <person name="Marshall S.H."/>
        </authorList>
    </citation>
    <scope>NUCLEOTIDE SEQUENCE [LARGE SCALE GENOMIC DNA]</scope>
    <source>
        <strain evidence="1 2">KG01</strain>
    </source>
</reference>
<dbReference type="EMBL" id="LFMW01000011">
    <property type="protein sequence ID" value="KMT54459.1"/>
    <property type="molecule type" value="Genomic_DNA"/>
</dbReference>
<comment type="caution">
    <text evidence="1">The sequence shown here is derived from an EMBL/GenBank/DDBJ whole genome shotgun (WGS) entry which is preliminary data.</text>
</comment>
<dbReference type="Proteomes" id="UP000037551">
    <property type="component" value="Unassembled WGS sequence"/>
</dbReference>
<dbReference type="STRING" id="1674920.ACR52_16640"/>
<protein>
    <submittedName>
        <fullName evidence="1">Uncharacterized protein</fullName>
    </submittedName>
</protein>
<evidence type="ECO:0000313" key="2">
    <source>
        <dbReference type="Proteomes" id="UP000037551"/>
    </source>
</evidence>
<keyword evidence="2" id="KW-1185">Reference proteome</keyword>
<proteinExistence type="predicted"/>
<name>A0A0J8G0C5_9PSED</name>
<dbReference type="PATRIC" id="fig|1674920.3.peg.1258"/>
<organism evidence="1 2">
    <name type="scientific">Pseudomonas fildesensis</name>
    <dbReference type="NCBI Taxonomy" id="1674920"/>
    <lineage>
        <taxon>Bacteria</taxon>
        <taxon>Pseudomonadati</taxon>
        <taxon>Pseudomonadota</taxon>
        <taxon>Gammaproteobacteria</taxon>
        <taxon>Pseudomonadales</taxon>
        <taxon>Pseudomonadaceae</taxon>
        <taxon>Pseudomonas</taxon>
    </lineage>
</organism>
<gene>
    <name evidence="1" type="ORF">ACR52_16640</name>
</gene>
<accession>A0A0J8G0C5</accession>
<sequence length="95" mass="10662">MSCERGGRSLQAYVNSDIKVRNPVAEQKILDVCWNLARIVAYVRQQLYGERGMVLLMSAAWLAIGKGIGRLIYSSSTAEGFHLTGIWPIFRSPLY</sequence>
<dbReference type="AlphaFoldDB" id="A0A0J8G0C5"/>
<evidence type="ECO:0000313" key="1">
    <source>
        <dbReference type="EMBL" id="KMT54459.1"/>
    </source>
</evidence>